<gene>
    <name evidence="2" type="ORF">JMJ35_004029</name>
</gene>
<feature type="transmembrane region" description="Helical" evidence="1">
    <location>
        <begin position="26"/>
        <end position="44"/>
    </location>
</feature>
<protein>
    <recommendedName>
        <fullName evidence="4">Nucleotide-diphospho-sugar transferase</fullName>
    </recommendedName>
</protein>
<dbReference type="Gene3D" id="3.90.550.10">
    <property type="entry name" value="Spore Coat Polysaccharide Biosynthesis Protein SpsA, Chain A"/>
    <property type="match status" value="1"/>
</dbReference>
<organism evidence="2 3">
    <name type="scientific">Cladonia borealis</name>
    <dbReference type="NCBI Taxonomy" id="184061"/>
    <lineage>
        <taxon>Eukaryota</taxon>
        <taxon>Fungi</taxon>
        <taxon>Dikarya</taxon>
        <taxon>Ascomycota</taxon>
        <taxon>Pezizomycotina</taxon>
        <taxon>Lecanoromycetes</taxon>
        <taxon>OSLEUM clade</taxon>
        <taxon>Lecanoromycetidae</taxon>
        <taxon>Lecanorales</taxon>
        <taxon>Lecanorineae</taxon>
        <taxon>Cladoniaceae</taxon>
        <taxon>Cladonia</taxon>
    </lineage>
</organism>
<dbReference type="AlphaFoldDB" id="A0AA39R4H2"/>
<dbReference type="PANTHER" id="PTHR11183">
    <property type="entry name" value="GLYCOGENIN SUBFAMILY MEMBER"/>
    <property type="match status" value="1"/>
</dbReference>
<proteinExistence type="predicted"/>
<evidence type="ECO:0000256" key="1">
    <source>
        <dbReference type="SAM" id="Phobius"/>
    </source>
</evidence>
<dbReference type="InterPro" id="IPR029044">
    <property type="entry name" value="Nucleotide-diphossugar_trans"/>
</dbReference>
<evidence type="ECO:0008006" key="4">
    <source>
        <dbReference type="Google" id="ProtNLM"/>
    </source>
</evidence>
<evidence type="ECO:0000313" key="3">
    <source>
        <dbReference type="Proteomes" id="UP001166286"/>
    </source>
</evidence>
<dbReference type="Proteomes" id="UP001166286">
    <property type="component" value="Unassembled WGS sequence"/>
</dbReference>
<accession>A0AA39R4H2</accession>
<dbReference type="SUPFAM" id="SSF53448">
    <property type="entry name" value="Nucleotide-diphospho-sugar transferases"/>
    <property type="match status" value="1"/>
</dbReference>
<name>A0AA39R4H2_9LECA</name>
<keyword evidence="1" id="KW-1133">Transmembrane helix</keyword>
<keyword evidence="1" id="KW-0812">Transmembrane</keyword>
<keyword evidence="3" id="KW-1185">Reference proteome</keyword>
<comment type="caution">
    <text evidence="2">The sequence shown here is derived from an EMBL/GenBank/DDBJ whole genome shotgun (WGS) entry which is preliminary data.</text>
</comment>
<evidence type="ECO:0000313" key="2">
    <source>
        <dbReference type="EMBL" id="KAK0513665.1"/>
    </source>
</evidence>
<sequence length="362" mass="41524">MLLKPSEDMLGWQGTPRRGPSRRFQAALLVVFISAFYILTFSPYRLNLRLPGSSYTPASSLSSSHSPYAYVTLLAPDPKLDNKTLPDEEDDYFVATRVLAYQLLHAPHTATNSSIPFVVLMTPDVADSKVERLRKDGATVKVIEKIEQEWMKPGLPRWRDMLSKLRLFELTQYEKVLFLDSDMFIAKRMDDIFTDNTTEPLRSKPELEENDEAPVPSSYIFAAQTYVDQRRHQYPMPPGDYFSGGVFLAQPSIELFNYYLSIAQIEDRFNSNAMEQGLLNYAHRKDGPMPWAEVNYIYTTTWPSMKEYKAGAHSLHEKWWDLGIELDPDLRKLWFIAKGEMLGFHQAHESQGIHVGKDGSLP</sequence>
<dbReference type="InterPro" id="IPR050587">
    <property type="entry name" value="GNT1/Glycosyltrans_8"/>
</dbReference>
<keyword evidence="1" id="KW-0472">Membrane</keyword>
<dbReference type="EMBL" id="JAFEKC020000007">
    <property type="protein sequence ID" value="KAK0513665.1"/>
    <property type="molecule type" value="Genomic_DNA"/>
</dbReference>
<reference evidence="2" key="1">
    <citation type="submission" date="2023-03" db="EMBL/GenBank/DDBJ databases">
        <title>Complete genome of Cladonia borealis.</title>
        <authorList>
            <person name="Park H."/>
        </authorList>
    </citation>
    <scope>NUCLEOTIDE SEQUENCE</scope>
    <source>
        <strain evidence="2">ANT050790</strain>
    </source>
</reference>